<proteinExistence type="predicted"/>
<sequence length="41" mass="4192">MTTEGEKIDSIALPSIADPKAVVWLGDNTFGIGSEGDGSVI</sequence>
<protein>
    <submittedName>
        <fullName evidence="1">Uncharacterized protein</fullName>
    </submittedName>
</protein>
<accession>A0A376ZNT6</accession>
<gene>
    <name evidence="1" type="ORF">NCTC9045_06027</name>
</gene>
<organism evidence="1 2">
    <name type="scientific">Escherichia coli</name>
    <dbReference type="NCBI Taxonomy" id="562"/>
    <lineage>
        <taxon>Bacteria</taxon>
        <taxon>Pseudomonadati</taxon>
        <taxon>Pseudomonadota</taxon>
        <taxon>Gammaproteobacteria</taxon>
        <taxon>Enterobacterales</taxon>
        <taxon>Enterobacteriaceae</taxon>
        <taxon>Escherichia</taxon>
    </lineage>
</organism>
<dbReference type="Proteomes" id="UP000254503">
    <property type="component" value="Unassembled WGS sequence"/>
</dbReference>
<reference evidence="1 2" key="1">
    <citation type="submission" date="2018-06" db="EMBL/GenBank/DDBJ databases">
        <authorList>
            <consortium name="Pathogen Informatics"/>
            <person name="Doyle S."/>
        </authorList>
    </citation>
    <scope>NUCLEOTIDE SEQUENCE [LARGE SCALE GENOMIC DNA]</scope>
    <source>
        <strain evidence="1 2">NCTC9045</strain>
    </source>
</reference>
<dbReference type="AlphaFoldDB" id="A0A376ZNT6"/>
<evidence type="ECO:0000313" key="1">
    <source>
        <dbReference type="EMBL" id="STK68145.1"/>
    </source>
</evidence>
<evidence type="ECO:0000313" key="2">
    <source>
        <dbReference type="Proteomes" id="UP000254503"/>
    </source>
</evidence>
<dbReference type="EMBL" id="UGDD01000003">
    <property type="protein sequence ID" value="STK68145.1"/>
    <property type="molecule type" value="Genomic_DNA"/>
</dbReference>
<name>A0A376ZNT6_ECOLX</name>